<comment type="similarity">
    <text evidence="3 11">Belongs to the KdsC family.</text>
</comment>
<feature type="binding site" evidence="12">
    <location>
        <position position="36"/>
    </location>
    <ligand>
        <name>substrate</name>
    </ligand>
</feature>
<dbReference type="InterPro" id="IPR023214">
    <property type="entry name" value="HAD_sf"/>
</dbReference>
<accession>A0A1Y6EHW2</accession>
<dbReference type="GO" id="GO:0009103">
    <property type="term" value="P:lipopolysaccharide biosynthetic process"/>
    <property type="evidence" value="ECO:0007669"/>
    <property type="project" value="UniProtKB-UniRule"/>
</dbReference>
<dbReference type="EMBL" id="FXWH01000001">
    <property type="protein sequence ID" value="SMQ60510.1"/>
    <property type="molecule type" value="Genomic_DNA"/>
</dbReference>
<dbReference type="SFLD" id="SFLDG01136">
    <property type="entry name" value="C1.6:_Phosphoserine_Phosphatas"/>
    <property type="match status" value="1"/>
</dbReference>
<evidence type="ECO:0000313" key="14">
    <source>
        <dbReference type="Proteomes" id="UP000194450"/>
    </source>
</evidence>
<evidence type="ECO:0000256" key="12">
    <source>
        <dbReference type="PIRSR" id="PIRSR006118-2"/>
    </source>
</evidence>
<feature type="binding site" evidence="12">
    <location>
        <position position="34"/>
    </location>
    <ligand>
        <name>Mg(2+)</name>
        <dbReference type="ChEBI" id="CHEBI:18420"/>
    </ligand>
</feature>
<protein>
    <recommendedName>
        <fullName evidence="6 11">3-deoxy-D-manno-octulosonate 8-phosphate phosphatase KdsC</fullName>
        <ecNumber evidence="5 11">3.1.3.45</ecNumber>
    </recommendedName>
    <alternativeName>
        <fullName evidence="10 11">KDO 8-P phosphatase</fullName>
    </alternativeName>
</protein>
<proteinExistence type="inferred from homology"/>
<evidence type="ECO:0000256" key="3">
    <source>
        <dbReference type="ARBA" id="ARBA00005893"/>
    </source>
</evidence>
<evidence type="ECO:0000256" key="5">
    <source>
        <dbReference type="ARBA" id="ARBA00013066"/>
    </source>
</evidence>
<evidence type="ECO:0000256" key="11">
    <source>
        <dbReference type="PIRNR" id="PIRNR006118"/>
    </source>
</evidence>
<dbReference type="PANTHER" id="PTHR21485">
    <property type="entry name" value="HAD SUPERFAMILY MEMBERS CMAS AND KDSC"/>
    <property type="match status" value="1"/>
</dbReference>
<evidence type="ECO:0000256" key="1">
    <source>
        <dbReference type="ARBA" id="ARBA00000898"/>
    </source>
</evidence>
<keyword evidence="11" id="KW-0448">Lipopolysaccharide biosynthesis</keyword>
<dbReference type="RefSeq" id="WP_086433607.1">
    <property type="nucleotide sequence ID" value="NZ_FXWH01000001.1"/>
</dbReference>
<evidence type="ECO:0000313" key="13">
    <source>
        <dbReference type="EMBL" id="SMQ60510.1"/>
    </source>
</evidence>
<dbReference type="EC" id="3.1.3.45" evidence="5 11"/>
<organism evidence="13 14">
    <name type="scientific">Pseudidiomarina planktonica</name>
    <dbReference type="NCBI Taxonomy" id="1323738"/>
    <lineage>
        <taxon>Bacteria</taxon>
        <taxon>Pseudomonadati</taxon>
        <taxon>Pseudomonadota</taxon>
        <taxon>Gammaproteobacteria</taxon>
        <taxon>Alteromonadales</taxon>
        <taxon>Idiomarinaceae</taxon>
        <taxon>Pseudidiomarina</taxon>
    </lineage>
</organism>
<evidence type="ECO:0000256" key="4">
    <source>
        <dbReference type="ARBA" id="ARBA00011881"/>
    </source>
</evidence>
<keyword evidence="14" id="KW-1185">Reference proteome</keyword>
<evidence type="ECO:0000256" key="2">
    <source>
        <dbReference type="ARBA" id="ARBA00001946"/>
    </source>
</evidence>
<evidence type="ECO:0000256" key="7">
    <source>
        <dbReference type="ARBA" id="ARBA00022723"/>
    </source>
</evidence>
<dbReference type="SUPFAM" id="SSF56784">
    <property type="entry name" value="HAD-like"/>
    <property type="match status" value="1"/>
</dbReference>
<comment type="subunit">
    <text evidence="4 11">Homotetramer.</text>
</comment>
<dbReference type="CDD" id="cd01630">
    <property type="entry name" value="HAD_KDO-like"/>
    <property type="match status" value="1"/>
</dbReference>
<gene>
    <name evidence="13" type="ORF">SAMN06297229_0427</name>
</gene>
<evidence type="ECO:0000256" key="8">
    <source>
        <dbReference type="ARBA" id="ARBA00022801"/>
    </source>
</evidence>
<keyword evidence="7 11" id="KW-0479">Metal-binding</keyword>
<dbReference type="Pfam" id="PF08282">
    <property type="entry name" value="Hydrolase_3"/>
    <property type="match status" value="1"/>
</dbReference>
<dbReference type="InterPro" id="IPR050793">
    <property type="entry name" value="CMP-NeuNAc_synthase"/>
</dbReference>
<reference evidence="14" key="1">
    <citation type="submission" date="2017-04" db="EMBL/GenBank/DDBJ databases">
        <authorList>
            <person name="Varghese N."/>
            <person name="Submissions S."/>
        </authorList>
    </citation>
    <scope>NUCLEOTIDE SEQUENCE [LARGE SCALE GENOMIC DNA]</scope>
</reference>
<sequence length="190" mass="20316">MTASIVANSVSTWYGEVATEVLERASAVKLLICDVDGVFSDGRIYLGNDGEEFKAFHTRDGFGVKALLKHGVKVAVITGRKSRIVEQRMSGLGVTDIIQGCEEKLSAYQELAQKYELTDADIACIGDDIPDVAMIQQAGFGVAVFDAHPWVQQQASYTTTRSGGFGAVRELADLILLAQGGLMLQGGVSL</sequence>
<evidence type="ECO:0000256" key="6">
    <source>
        <dbReference type="ARBA" id="ARBA00020092"/>
    </source>
</evidence>
<dbReference type="InterPro" id="IPR010023">
    <property type="entry name" value="KdsC_fam"/>
</dbReference>
<dbReference type="Proteomes" id="UP000194450">
    <property type="component" value="Unassembled WGS sequence"/>
</dbReference>
<evidence type="ECO:0000256" key="10">
    <source>
        <dbReference type="ARBA" id="ARBA00031051"/>
    </source>
</evidence>
<dbReference type="AlphaFoldDB" id="A0A1Y6EHW2"/>
<comment type="catalytic activity">
    <reaction evidence="1 11">
        <text>3-deoxy-alpha-D-manno-2-octulosonate-8-phosphate + H2O = 3-deoxy-alpha-D-manno-oct-2-ulosonate + phosphate</text>
        <dbReference type="Rhea" id="RHEA:11500"/>
        <dbReference type="ChEBI" id="CHEBI:15377"/>
        <dbReference type="ChEBI" id="CHEBI:43474"/>
        <dbReference type="ChEBI" id="CHEBI:85985"/>
        <dbReference type="ChEBI" id="CHEBI:85986"/>
        <dbReference type="EC" id="3.1.3.45"/>
    </reaction>
</comment>
<comment type="cofactor">
    <cofactor evidence="2 11 12">
        <name>Mg(2+)</name>
        <dbReference type="ChEBI" id="CHEBI:18420"/>
    </cofactor>
</comment>
<dbReference type="Gene3D" id="3.40.50.1000">
    <property type="entry name" value="HAD superfamily/HAD-like"/>
    <property type="match status" value="1"/>
</dbReference>
<dbReference type="InterPro" id="IPR036412">
    <property type="entry name" value="HAD-like_sf"/>
</dbReference>
<comment type="function">
    <text evidence="11">Catalyzes the hydrolysis of 3-deoxy-D-manno-octulosonate 8-phosphate (KDO 8-P) to 3-deoxy-D-manno-octulosonate (KDO) and inorganic phosphate.</text>
</comment>
<dbReference type="SFLD" id="SFLDS00003">
    <property type="entry name" value="Haloacid_Dehalogenase"/>
    <property type="match status" value="1"/>
</dbReference>
<dbReference type="SFLD" id="SFLDG01138">
    <property type="entry name" value="C1.6.2:_Deoxy-d-mannose-octulo"/>
    <property type="match status" value="1"/>
</dbReference>
<keyword evidence="9 11" id="KW-0460">Magnesium</keyword>
<dbReference type="PANTHER" id="PTHR21485:SF3">
    <property type="entry name" value="N-ACYLNEURAMINATE CYTIDYLYLTRANSFERASE"/>
    <property type="match status" value="1"/>
</dbReference>
<dbReference type="GO" id="GO:0046872">
    <property type="term" value="F:metal ion binding"/>
    <property type="evidence" value="ECO:0007669"/>
    <property type="project" value="UniProtKB-UniRule"/>
</dbReference>
<evidence type="ECO:0000256" key="9">
    <source>
        <dbReference type="ARBA" id="ARBA00022842"/>
    </source>
</evidence>
<dbReference type="OrthoDB" id="9805604at2"/>
<dbReference type="NCBIfam" id="NF007019">
    <property type="entry name" value="PRK09484.1"/>
    <property type="match status" value="1"/>
</dbReference>
<keyword evidence="8 11" id="KW-0378">Hydrolase</keyword>
<dbReference type="FunFam" id="3.40.50.1000:FF:000029">
    <property type="entry name" value="3-deoxy-D-manno-octulosonate 8-phosphate phosphatase KdsC"/>
    <property type="match status" value="1"/>
</dbReference>
<feature type="binding site" evidence="12">
    <location>
        <position position="127"/>
    </location>
    <ligand>
        <name>Mg(2+)</name>
        <dbReference type="ChEBI" id="CHEBI:18420"/>
    </ligand>
</feature>
<dbReference type="NCBIfam" id="TIGR01670">
    <property type="entry name" value="KdsC-phosphatas"/>
    <property type="match status" value="1"/>
</dbReference>
<dbReference type="PIRSF" id="PIRSF006118">
    <property type="entry name" value="KDO8-P_Ptase"/>
    <property type="match status" value="1"/>
</dbReference>
<name>A0A1Y6EHW2_9GAMM</name>
<dbReference type="GO" id="GO:0008781">
    <property type="term" value="F:N-acylneuraminate cytidylyltransferase activity"/>
    <property type="evidence" value="ECO:0007669"/>
    <property type="project" value="TreeGrafter"/>
</dbReference>
<dbReference type="GO" id="GO:0019143">
    <property type="term" value="F:3-deoxy-manno-octulosonate-8-phosphatase activity"/>
    <property type="evidence" value="ECO:0007669"/>
    <property type="project" value="UniProtKB-UniRule"/>
</dbReference>